<dbReference type="STRING" id="909663.GCA_000512235_02356"/>
<dbReference type="PIRSF" id="PIRSF002889">
    <property type="entry name" value="Rod_FlgB"/>
    <property type="match status" value="1"/>
</dbReference>
<dbReference type="InterPro" id="IPR001444">
    <property type="entry name" value="Flag_bb_rod_N"/>
</dbReference>
<evidence type="ECO:0000256" key="4">
    <source>
        <dbReference type="ARBA" id="ARBA00023143"/>
    </source>
</evidence>
<comment type="subunit">
    <text evidence="6">The basal body constitutes a major portion of the flagellar organelle and consists of a number of rings mounted on a central rod.</text>
</comment>
<dbReference type="InterPro" id="IPR006300">
    <property type="entry name" value="FlgB"/>
</dbReference>
<dbReference type="EMBL" id="JAAYEE010000089">
    <property type="protein sequence ID" value="NLW34873.1"/>
    <property type="molecule type" value="Genomic_DNA"/>
</dbReference>
<dbReference type="Pfam" id="PF00460">
    <property type="entry name" value="Flg_bb_rod"/>
    <property type="match status" value="1"/>
</dbReference>
<feature type="domain" description="Flagellar basal body rod protein N-terminal" evidence="7">
    <location>
        <begin position="9"/>
        <end position="34"/>
    </location>
</feature>
<dbReference type="GO" id="GO:0071978">
    <property type="term" value="P:bacterial-type flagellum-dependent swarming motility"/>
    <property type="evidence" value="ECO:0007669"/>
    <property type="project" value="TreeGrafter"/>
</dbReference>
<proteinExistence type="inferred from homology"/>
<dbReference type="AlphaFoldDB" id="A0A351U6D6"/>
<name>A0A351U6D6_9BACT</name>
<comment type="caution">
    <text evidence="8">The sequence shown here is derived from an EMBL/GenBank/DDBJ whole genome shotgun (WGS) entry which is preliminary data.</text>
</comment>
<evidence type="ECO:0000256" key="1">
    <source>
        <dbReference type="ARBA" id="ARBA00004117"/>
    </source>
</evidence>
<keyword evidence="4 6" id="KW-0975">Bacterial flagellum</keyword>
<accession>A0A351U6D6</accession>
<dbReference type="GO" id="GO:0030694">
    <property type="term" value="C:bacterial-type flagellum basal body, rod"/>
    <property type="evidence" value="ECO:0007669"/>
    <property type="project" value="InterPro"/>
</dbReference>
<sequence>MAAIDLVEKALNLRAQYHKVLAGNIANVETPNYKEKDIDFQREMERNAGSLTSVDIKESSNGDVIGSIDGNTVNMENQIVKLTENSMFFTSLVQVISKKFSMMKYAISEGKR</sequence>
<protein>
    <recommendedName>
        <fullName evidence="3 6">Flagellar basal body rod protein FlgB</fullName>
    </recommendedName>
</protein>
<dbReference type="PANTHER" id="PTHR30435:SF12">
    <property type="entry name" value="FLAGELLAR BASAL BODY ROD PROTEIN FLGB"/>
    <property type="match status" value="1"/>
</dbReference>
<dbReference type="Proteomes" id="UP000777265">
    <property type="component" value="Unassembled WGS sequence"/>
</dbReference>
<comment type="subcellular location">
    <subcellularLocation>
        <location evidence="1 6">Bacterial flagellum basal body</location>
    </subcellularLocation>
</comment>
<comment type="function">
    <text evidence="5 6">Structural component of flagellum, the bacterial motility apparatus. Part of the rod structure of flagellar basal body.</text>
</comment>
<gene>
    <name evidence="8" type="ORF">GXY80_05240</name>
</gene>
<organism evidence="8 9">
    <name type="scientific">Syntrophorhabdus aromaticivorans</name>
    <dbReference type="NCBI Taxonomy" id="328301"/>
    <lineage>
        <taxon>Bacteria</taxon>
        <taxon>Pseudomonadati</taxon>
        <taxon>Thermodesulfobacteriota</taxon>
        <taxon>Syntrophorhabdia</taxon>
        <taxon>Syntrophorhabdales</taxon>
        <taxon>Syntrophorhabdaceae</taxon>
        <taxon>Syntrophorhabdus</taxon>
    </lineage>
</organism>
<evidence type="ECO:0000313" key="9">
    <source>
        <dbReference type="Proteomes" id="UP000777265"/>
    </source>
</evidence>
<evidence type="ECO:0000256" key="2">
    <source>
        <dbReference type="ARBA" id="ARBA00009677"/>
    </source>
</evidence>
<evidence type="ECO:0000313" key="8">
    <source>
        <dbReference type="EMBL" id="NLW34873.1"/>
    </source>
</evidence>
<evidence type="ECO:0000256" key="6">
    <source>
        <dbReference type="PIRNR" id="PIRNR002889"/>
    </source>
</evidence>
<evidence type="ECO:0000256" key="5">
    <source>
        <dbReference type="ARBA" id="ARBA00024934"/>
    </source>
</evidence>
<dbReference type="PANTHER" id="PTHR30435">
    <property type="entry name" value="FLAGELLAR PROTEIN"/>
    <property type="match status" value="1"/>
</dbReference>
<reference evidence="8" key="2">
    <citation type="submission" date="2020-01" db="EMBL/GenBank/DDBJ databases">
        <authorList>
            <person name="Campanaro S."/>
        </authorList>
    </citation>
    <scope>NUCLEOTIDE SEQUENCE</scope>
    <source>
        <strain evidence="8">AS06rmzACSIP_7</strain>
    </source>
</reference>
<evidence type="ECO:0000259" key="7">
    <source>
        <dbReference type="Pfam" id="PF00460"/>
    </source>
</evidence>
<comment type="similarity">
    <text evidence="2 6">Belongs to the flagella basal body rod proteins family.</text>
</comment>
<reference evidence="8" key="1">
    <citation type="journal article" date="2020" name="Biotechnol. Biofuels">
        <title>New insights from the biogas microbiome by comprehensive genome-resolved metagenomics of nearly 1600 species originating from multiple anaerobic digesters.</title>
        <authorList>
            <person name="Campanaro S."/>
            <person name="Treu L."/>
            <person name="Rodriguez-R L.M."/>
            <person name="Kovalovszki A."/>
            <person name="Ziels R.M."/>
            <person name="Maus I."/>
            <person name="Zhu X."/>
            <person name="Kougias P.G."/>
            <person name="Basile A."/>
            <person name="Luo G."/>
            <person name="Schluter A."/>
            <person name="Konstantinidis K.T."/>
            <person name="Angelidaki I."/>
        </authorList>
    </citation>
    <scope>NUCLEOTIDE SEQUENCE</scope>
    <source>
        <strain evidence="8">AS06rmzACSIP_7</strain>
    </source>
</reference>
<evidence type="ECO:0000256" key="3">
    <source>
        <dbReference type="ARBA" id="ARBA00014376"/>
    </source>
</evidence>